<dbReference type="InterPro" id="IPR006671">
    <property type="entry name" value="Cyclin_N"/>
</dbReference>
<dbReference type="Gene3D" id="2.30.30.100">
    <property type="match status" value="1"/>
</dbReference>
<evidence type="ECO:0000259" key="2">
    <source>
        <dbReference type="SMART" id="SM00651"/>
    </source>
</evidence>
<dbReference type="SUPFAM" id="SSF50182">
    <property type="entry name" value="Sm-like ribonucleoproteins"/>
    <property type="match status" value="1"/>
</dbReference>
<dbReference type="InterPro" id="IPR010920">
    <property type="entry name" value="LSM_dom_sf"/>
</dbReference>
<protein>
    <recommendedName>
        <fullName evidence="2">Sm domain-containing protein</fullName>
    </recommendedName>
</protein>
<feature type="compositionally biased region" description="Pro residues" evidence="1">
    <location>
        <begin position="49"/>
        <end position="58"/>
    </location>
</feature>
<feature type="region of interest" description="Disordered" evidence="1">
    <location>
        <begin position="481"/>
        <end position="520"/>
    </location>
</feature>
<sequence length="594" mass="65262">MPSLSEPKTYSNRSLEKLFRSPVTQQMIDHIASYASTVIECSPPPVMDPYTLPSPPNTPANRSRMHNSSHHEPSVVVVPPLNDFIRLLVLNSNVQSSTLLPTLVYLERLKYKLPVAAKGMHCTCHRVFLATLIVAAKYLNDQSPKNKHWSAHSSVFSVGEVNLMEKQLLSLLDFDLRITESDLASSLQDFMQLQSATATAGTSSSSVVNPATSSENAARYASSAPKAASVPSPTSSYLPLVAPVNHLSSNKRGSSSRHAVAEEAPCVQQPQEHFKRRPSLPNQPCLEEGEVMPMYKGPIRTNEDQYPSPDAGPDGLAVPADAHVASTYTAPHNRWMETGGSVPGSAPNPRLSHMPAVTSQYYATTHQGYPARLDTTDHSQQGRGYGSSRAIKLPIDPMEYRLMLAVDYVPKLSLTRDRGGQDSKNDWRLHIMEPREDPPLVAKLRSLLNRSTRIEITDGRLFVGQFMCIDHSKNIILSGAYESRPKAPPPSATHRSQLKTSTSQPRPSSTTGSGDPGSATMKTILRNKKEEAGKSTPPLCYSFSRLLSSIKQRFVGLVMIPGHHIVKAEMDFSHLRGADSRIKTPTYNLDYLRG</sequence>
<dbReference type="SMART" id="SM00651">
    <property type="entry name" value="Sm"/>
    <property type="match status" value="1"/>
</dbReference>
<feature type="domain" description="Sm" evidence="2">
    <location>
        <begin position="442"/>
        <end position="570"/>
    </location>
</feature>
<evidence type="ECO:0000313" key="3">
    <source>
        <dbReference type="EMBL" id="KAG9327019.1"/>
    </source>
</evidence>
<feature type="compositionally biased region" description="Polar residues" evidence="1">
    <location>
        <begin position="248"/>
        <end position="257"/>
    </location>
</feature>
<dbReference type="InterPro" id="IPR034110">
    <property type="entry name" value="LSMD1_Sm"/>
</dbReference>
<comment type="caution">
    <text evidence="3">The sequence shown here is derived from an EMBL/GenBank/DDBJ whole genome shotgun (WGS) entry which is preliminary data.</text>
</comment>
<feature type="region of interest" description="Disordered" evidence="1">
    <location>
        <begin position="49"/>
        <end position="71"/>
    </location>
</feature>
<organism evidence="3 4">
    <name type="scientific">Mortierella alpina</name>
    <name type="common">Oleaginous fungus</name>
    <name type="synonym">Mortierella renispora</name>
    <dbReference type="NCBI Taxonomy" id="64518"/>
    <lineage>
        <taxon>Eukaryota</taxon>
        <taxon>Fungi</taxon>
        <taxon>Fungi incertae sedis</taxon>
        <taxon>Mucoromycota</taxon>
        <taxon>Mortierellomycotina</taxon>
        <taxon>Mortierellomycetes</taxon>
        <taxon>Mortierellales</taxon>
        <taxon>Mortierellaceae</taxon>
        <taxon>Mortierella</taxon>
    </lineage>
</organism>
<dbReference type="CDD" id="cd20557">
    <property type="entry name" value="CYCLIN_ScPCL1-like"/>
    <property type="match status" value="1"/>
</dbReference>
<dbReference type="InterPro" id="IPR036915">
    <property type="entry name" value="Cyclin-like_sf"/>
</dbReference>
<dbReference type="PANTHER" id="PTHR15615">
    <property type="match status" value="1"/>
</dbReference>
<reference evidence="3" key="1">
    <citation type="submission" date="2021-07" db="EMBL/GenBank/DDBJ databases">
        <title>Draft genome of Mortierella alpina, strain LL118, isolated from an aspen leaf litter sample.</title>
        <authorList>
            <person name="Yang S."/>
            <person name="Vinatzer B.A."/>
        </authorList>
    </citation>
    <scope>NUCLEOTIDE SEQUENCE</scope>
    <source>
        <strain evidence="3">LL118</strain>
    </source>
</reference>
<dbReference type="AlphaFoldDB" id="A0A9P8AAN1"/>
<feature type="compositionally biased region" description="Low complexity" evidence="1">
    <location>
        <begin position="500"/>
        <end position="520"/>
    </location>
</feature>
<dbReference type="CDD" id="cd06168">
    <property type="entry name" value="LSMD1"/>
    <property type="match status" value="1"/>
</dbReference>
<dbReference type="GO" id="GO:0031417">
    <property type="term" value="C:NatC complex"/>
    <property type="evidence" value="ECO:0007669"/>
    <property type="project" value="InterPro"/>
</dbReference>
<gene>
    <name evidence="3" type="ORF">KVV02_006496</name>
</gene>
<dbReference type="Gene3D" id="1.10.472.10">
    <property type="entry name" value="Cyclin-like"/>
    <property type="match status" value="1"/>
</dbReference>
<name>A0A9P8AAN1_MORAP</name>
<dbReference type="Pfam" id="PF00134">
    <property type="entry name" value="Cyclin_N"/>
    <property type="match status" value="1"/>
</dbReference>
<feature type="region of interest" description="Disordered" evidence="1">
    <location>
        <begin position="248"/>
        <end position="286"/>
    </location>
</feature>
<dbReference type="InterPro" id="IPR001163">
    <property type="entry name" value="Sm_dom_euk/arc"/>
</dbReference>
<dbReference type="Proteomes" id="UP000717515">
    <property type="component" value="Unassembled WGS sequence"/>
</dbReference>
<evidence type="ECO:0000256" key="1">
    <source>
        <dbReference type="SAM" id="MobiDB-lite"/>
    </source>
</evidence>
<dbReference type="GO" id="GO:0016538">
    <property type="term" value="F:cyclin-dependent protein serine/threonine kinase regulator activity"/>
    <property type="evidence" value="ECO:0007669"/>
    <property type="project" value="TreeGrafter"/>
</dbReference>
<accession>A0A9P8AAN1</accession>
<dbReference type="GO" id="GO:0019901">
    <property type="term" value="F:protein kinase binding"/>
    <property type="evidence" value="ECO:0007669"/>
    <property type="project" value="InterPro"/>
</dbReference>
<dbReference type="GO" id="GO:0005634">
    <property type="term" value="C:nucleus"/>
    <property type="evidence" value="ECO:0007669"/>
    <property type="project" value="TreeGrafter"/>
</dbReference>
<proteinExistence type="predicted"/>
<dbReference type="PANTHER" id="PTHR15615:SF10">
    <property type="entry name" value="PHO85 CYCLIN-2-RELATED"/>
    <property type="match status" value="1"/>
</dbReference>
<dbReference type="InterPro" id="IPR013922">
    <property type="entry name" value="Cyclin_PHO80-like"/>
</dbReference>
<evidence type="ECO:0000313" key="4">
    <source>
        <dbReference type="Proteomes" id="UP000717515"/>
    </source>
</evidence>
<dbReference type="EMBL" id="JAIFTL010000010">
    <property type="protein sequence ID" value="KAG9327019.1"/>
    <property type="molecule type" value="Genomic_DNA"/>
</dbReference>
<dbReference type="GO" id="GO:0000307">
    <property type="term" value="C:cyclin-dependent protein kinase holoenzyme complex"/>
    <property type="evidence" value="ECO:0007669"/>
    <property type="project" value="TreeGrafter"/>
</dbReference>
<dbReference type="SUPFAM" id="SSF47954">
    <property type="entry name" value="Cyclin-like"/>
    <property type="match status" value="1"/>
</dbReference>